<keyword evidence="7" id="KW-1185">Reference proteome</keyword>
<dbReference type="Gene3D" id="2.40.420.20">
    <property type="match status" value="1"/>
</dbReference>
<evidence type="ECO:0000259" key="4">
    <source>
        <dbReference type="Pfam" id="PF25973"/>
    </source>
</evidence>
<feature type="domain" description="CzcB-like C-terminal circularly permuted SH3-like" evidence="5">
    <location>
        <begin position="237"/>
        <end position="298"/>
    </location>
</feature>
<dbReference type="InterPro" id="IPR058792">
    <property type="entry name" value="Beta-barrel_RND_2"/>
</dbReference>
<keyword evidence="1" id="KW-0813">Transport</keyword>
<dbReference type="RefSeq" id="WP_230436046.1">
    <property type="nucleotide sequence ID" value="NZ_CP087715.1"/>
</dbReference>
<dbReference type="InterPro" id="IPR051909">
    <property type="entry name" value="MFP_Cation_Efflux"/>
</dbReference>
<organism evidence="6 7">
    <name type="scientific">Microbulbifer celer</name>
    <dbReference type="NCBI Taxonomy" id="435905"/>
    <lineage>
        <taxon>Bacteria</taxon>
        <taxon>Pseudomonadati</taxon>
        <taxon>Pseudomonadota</taxon>
        <taxon>Gammaproteobacteria</taxon>
        <taxon>Cellvibrionales</taxon>
        <taxon>Microbulbiferaceae</taxon>
        <taxon>Microbulbifer</taxon>
    </lineage>
</organism>
<dbReference type="Pfam" id="PF25975">
    <property type="entry name" value="CzcB_C"/>
    <property type="match status" value="1"/>
</dbReference>
<evidence type="ECO:0000259" key="5">
    <source>
        <dbReference type="Pfam" id="PF25975"/>
    </source>
</evidence>
<dbReference type="PANTHER" id="PTHR30097:SF4">
    <property type="entry name" value="SLR6042 PROTEIN"/>
    <property type="match status" value="1"/>
</dbReference>
<dbReference type="Pfam" id="PF25954">
    <property type="entry name" value="Beta-barrel_RND_2"/>
    <property type="match status" value="1"/>
</dbReference>
<evidence type="ECO:0000313" key="7">
    <source>
        <dbReference type="Proteomes" id="UP001597264"/>
    </source>
</evidence>
<dbReference type="PANTHER" id="PTHR30097">
    <property type="entry name" value="CATION EFFLUX SYSTEM PROTEIN CUSB"/>
    <property type="match status" value="1"/>
</dbReference>
<feature type="signal peptide" evidence="2">
    <location>
        <begin position="1"/>
        <end position="35"/>
    </location>
</feature>
<evidence type="ECO:0000256" key="1">
    <source>
        <dbReference type="ARBA" id="ARBA00022448"/>
    </source>
</evidence>
<evidence type="ECO:0000259" key="3">
    <source>
        <dbReference type="Pfam" id="PF25954"/>
    </source>
</evidence>
<protein>
    <submittedName>
        <fullName evidence="6">Efflux RND transporter periplasmic adaptor subunit</fullName>
    </submittedName>
</protein>
<dbReference type="Gene3D" id="2.40.50.100">
    <property type="match status" value="1"/>
</dbReference>
<name>A0ABW3UCH6_9GAMM</name>
<evidence type="ECO:0000313" key="6">
    <source>
        <dbReference type="EMBL" id="MFD1217576.1"/>
    </source>
</evidence>
<gene>
    <name evidence="6" type="ORF">ACFQ2X_13255</name>
</gene>
<evidence type="ECO:0000256" key="2">
    <source>
        <dbReference type="SAM" id="SignalP"/>
    </source>
</evidence>
<keyword evidence="2" id="KW-0732">Signal</keyword>
<reference evidence="7" key="1">
    <citation type="journal article" date="2019" name="Int. J. Syst. Evol. Microbiol.">
        <title>The Global Catalogue of Microorganisms (GCM) 10K type strain sequencing project: providing services to taxonomists for standard genome sequencing and annotation.</title>
        <authorList>
            <consortium name="The Broad Institute Genomics Platform"/>
            <consortium name="The Broad Institute Genome Sequencing Center for Infectious Disease"/>
            <person name="Wu L."/>
            <person name="Ma J."/>
        </authorList>
    </citation>
    <scope>NUCLEOTIDE SEQUENCE [LARGE SCALE GENOMIC DNA]</scope>
    <source>
        <strain evidence="7">CCUG 54356</strain>
    </source>
</reference>
<sequence>MNFVNATEKQFALRVFAPLAFFILGLLVGSSQAMASGEHHEDSIVELSDEAQSRATLSTAVAGPQKIVQQMTLYGRLLPEPTAVSHIRARYPGVVSRVNVHIGDEVKEGQVLATVHSNESLQEYQLRAPFAGMVTAKHAGPGEFVSNQKLFSVADFSRLWADLQVFPARMASVKKGQRVQIRAGDQSYNGTVRSLVPGDESSPYLRARVQVDNSDDRWVPGIFVEGRIIVAKVPVKVAVDNRALQELDGQPVVFVQTARNRFEARPVQLGAKGAAFTEIHAGIETDARYVVENSYLLKADLKKSAAGHAH</sequence>
<dbReference type="InterPro" id="IPR058649">
    <property type="entry name" value="CzcB_C"/>
</dbReference>
<proteinExistence type="predicted"/>
<feature type="domain" description="CusB-like beta-barrel" evidence="3">
    <location>
        <begin position="159"/>
        <end position="228"/>
    </location>
</feature>
<dbReference type="EMBL" id="JBHTLR010000017">
    <property type="protein sequence ID" value="MFD1217576.1"/>
    <property type="molecule type" value="Genomic_DNA"/>
</dbReference>
<feature type="chain" id="PRO_5046125881" evidence="2">
    <location>
        <begin position="36"/>
        <end position="310"/>
    </location>
</feature>
<feature type="domain" description="CzcB-like barrel-sandwich hybrid" evidence="4">
    <location>
        <begin position="84"/>
        <end position="155"/>
    </location>
</feature>
<dbReference type="Proteomes" id="UP001597264">
    <property type="component" value="Unassembled WGS sequence"/>
</dbReference>
<dbReference type="CDD" id="cd06850">
    <property type="entry name" value="biotinyl_domain"/>
    <property type="match status" value="1"/>
</dbReference>
<accession>A0ABW3UCH6</accession>
<comment type="caution">
    <text evidence="6">The sequence shown here is derived from an EMBL/GenBank/DDBJ whole genome shotgun (WGS) entry which is preliminary data.</text>
</comment>
<dbReference type="Pfam" id="PF25973">
    <property type="entry name" value="BSH_CzcB"/>
    <property type="match status" value="1"/>
</dbReference>
<dbReference type="Gene3D" id="2.40.30.170">
    <property type="match status" value="1"/>
</dbReference>
<dbReference type="SUPFAM" id="SSF111369">
    <property type="entry name" value="HlyD-like secretion proteins"/>
    <property type="match status" value="1"/>
</dbReference>
<dbReference type="InterPro" id="IPR058647">
    <property type="entry name" value="BSH_CzcB-like"/>
</dbReference>